<dbReference type="AlphaFoldDB" id="A0AA41Q5E9"/>
<sequence length="241" mass="25695">MTETDATPRKTIAFVAYPGLTLLDIAGPLQTLAALPRFNLPFEVVTVAAQKDTPMGTDTPLGITANRSFAEVPAPDVLIVPGGEEPTLAALADKELVDYIRTAGATAQVIASVCTGALLLGEAGLLDGRRATTHWIYRERLPVFGATPVAERWVEDGPVITAAGVAAGIDMALKLVERLVSTEFSRLTQLFIEYDPQPPQGPLDWDAIDIPSYDPIADGQIRTALEGHPELMAKLLDAKQA</sequence>
<dbReference type="PANTHER" id="PTHR43130:SF2">
    <property type="entry name" value="DJ-1_PFPI DOMAIN-CONTAINING PROTEIN"/>
    <property type="match status" value="1"/>
</dbReference>
<dbReference type="EMBL" id="JAKFHA010000028">
    <property type="protein sequence ID" value="MCF2531904.1"/>
    <property type="molecule type" value="Genomic_DNA"/>
</dbReference>
<dbReference type="Proteomes" id="UP001165378">
    <property type="component" value="Unassembled WGS sequence"/>
</dbReference>
<gene>
    <name evidence="2" type="ORF">LZ495_32465</name>
</gene>
<dbReference type="InterPro" id="IPR002818">
    <property type="entry name" value="DJ-1/PfpI"/>
</dbReference>
<dbReference type="PANTHER" id="PTHR43130">
    <property type="entry name" value="ARAC-FAMILY TRANSCRIPTIONAL REGULATOR"/>
    <property type="match status" value="1"/>
</dbReference>
<evidence type="ECO:0000313" key="3">
    <source>
        <dbReference type="Proteomes" id="UP001165378"/>
    </source>
</evidence>
<proteinExistence type="predicted"/>
<feature type="domain" description="DJ-1/PfpI" evidence="1">
    <location>
        <begin position="11"/>
        <end position="177"/>
    </location>
</feature>
<dbReference type="SUPFAM" id="SSF52317">
    <property type="entry name" value="Class I glutamine amidotransferase-like"/>
    <property type="match status" value="1"/>
</dbReference>
<dbReference type="InterPro" id="IPR029062">
    <property type="entry name" value="Class_I_gatase-like"/>
</dbReference>
<dbReference type="Pfam" id="PF01965">
    <property type="entry name" value="DJ-1_PfpI"/>
    <property type="match status" value="1"/>
</dbReference>
<reference evidence="2" key="1">
    <citation type="submission" date="2022-01" db="EMBL/GenBank/DDBJ databases">
        <title>Genome-Based Taxonomic Classification of the Phylum Actinobacteria.</title>
        <authorList>
            <person name="Gao Y."/>
        </authorList>
    </citation>
    <scope>NUCLEOTIDE SEQUENCE</scope>
    <source>
        <strain evidence="2">KLBMP 8922</strain>
    </source>
</reference>
<accession>A0AA41Q5E9</accession>
<dbReference type="Gene3D" id="3.40.50.880">
    <property type="match status" value="1"/>
</dbReference>
<dbReference type="CDD" id="cd03139">
    <property type="entry name" value="GATase1_PfpI_2"/>
    <property type="match status" value="1"/>
</dbReference>
<dbReference type="RefSeq" id="WP_235056593.1">
    <property type="nucleotide sequence ID" value="NZ_JAKFHA010000028.1"/>
</dbReference>
<comment type="caution">
    <text evidence="2">The sequence shown here is derived from an EMBL/GenBank/DDBJ whole genome shotgun (WGS) entry which is preliminary data.</text>
</comment>
<protein>
    <submittedName>
        <fullName evidence="2">DJ-1/PfpI family protein</fullName>
    </submittedName>
</protein>
<evidence type="ECO:0000259" key="1">
    <source>
        <dbReference type="Pfam" id="PF01965"/>
    </source>
</evidence>
<keyword evidence="3" id="KW-1185">Reference proteome</keyword>
<dbReference type="InterPro" id="IPR052158">
    <property type="entry name" value="INH-QAR"/>
</dbReference>
<dbReference type="GO" id="GO:0006355">
    <property type="term" value="P:regulation of DNA-templated transcription"/>
    <property type="evidence" value="ECO:0007669"/>
    <property type="project" value="TreeGrafter"/>
</dbReference>
<name>A0AA41Q5E9_9ACTN</name>
<evidence type="ECO:0000313" key="2">
    <source>
        <dbReference type="EMBL" id="MCF2531904.1"/>
    </source>
</evidence>
<organism evidence="2 3">
    <name type="scientific">Yinghuangia soli</name>
    <dbReference type="NCBI Taxonomy" id="2908204"/>
    <lineage>
        <taxon>Bacteria</taxon>
        <taxon>Bacillati</taxon>
        <taxon>Actinomycetota</taxon>
        <taxon>Actinomycetes</taxon>
        <taxon>Kitasatosporales</taxon>
        <taxon>Streptomycetaceae</taxon>
        <taxon>Yinghuangia</taxon>
    </lineage>
</organism>